<dbReference type="InterPro" id="IPR040771">
    <property type="entry name" value="TLP1_add_C"/>
</dbReference>
<dbReference type="STRING" id="417102.CA982_03150"/>
<comment type="similarity">
    <text evidence="1">Belongs to the thiolase-like superfamily. Thiolase family.</text>
</comment>
<gene>
    <name evidence="5" type="ORF">CA982_03150</name>
</gene>
<reference evidence="5 6" key="1">
    <citation type="submission" date="2017-05" db="EMBL/GenBank/DDBJ databases">
        <title>Biotechnological potential of actinobacteria isolated from South African environments.</title>
        <authorList>
            <person name="Le Roes-Hill M."/>
            <person name="Prins A."/>
            <person name="Durrell K.A."/>
        </authorList>
    </citation>
    <scope>NUCLEOTIDE SEQUENCE [LARGE SCALE GENOMIC DNA]</scope>
    <source>
        <strain evidence="5">BS2</strain>
    </source>
</reference>
<keyword evidence="2 5" id="KW-0808">Transferase</keyword>
<dbReference type="PANTHER" id="PTHR18919">
    <property type="entry name" value="ACETYL-COA C-ACYLTRANSFERASE"/>
    <property type="match status" value="1"/>
</dbReference>
<dbReference type="Proteomes" id="UP000194632">
    <property type="component" value="Unassembled WGS sequence"/>
</dbReference>
<dbReference type="Gene3D" id="3.40.47.10">
    <property type="match status" value="1"/>
</dbReference>
<proteinExistence type="inferred from homology"/>
<dbReference type="Gene3D" id="2.40.50.840">
    <property type="match status" value="1"/>
</dbReference>
<dbReference type="EMBL" id="NGFO01000002">
    <property type="protein sequence ID" value="OUC80743.1"/>
    <property type="molecule type" value="Genomic_DNA"/>
</dbReference>
<feature type="domain" description="Thiolase-like protein type 1 additional C-terminal" evidence="4">
    <location>
        <begin position="420"/>
        <end position="493"/>
    </location>
</feature>
<protein>
    <submittedName>
        <fullName evidence="5">Acetyl-CoA acetyltransferase</fullName>
    </submittedName>
</protein>
<keyword evidence="3" id="KW-0012">Acyltransferase</keyword>
<accession>A0A243QG70</accession>
<evidence type="ECO:0000256" key="2">
    <source>
        <dbReference type="ARBA" id="ARBA00022679"/>
    </source>
</evidence>
<dbReference type="PANTHER" id="PTHR18919:SF139">
    <property type="entry name" value="THIOLASE-LIKE PROTEIN TYPE 1 ADDITIONAL C-TERMINAL DOMAIN-CONTAINING PROTEIN"/>
    <property type="match status" value="1"/>
</dbReference>
<evidence type="ECO:0000256" key="3">
    <source>
        <dbReference type="ARBA" id="ARBA00023315"/>
    </source>
</evidence>
<organism evidence="5 6">
    <name type="scientific">Gordonia lacunae</name>
    <dbReference type="NCBI Taxonomy" id="417102"/>
    <lineage>
        <taxon>Bacteria</taxon>
        <taxon>Bacillati</taxon>
        <taxon>Actinomycetota</taxon>
        <taxon>Actinomycetes</taxon>
        <taxon>Mycobacteriales</taxon>
        <taxon>Gordoniaceae</taxon>
        <taxon>Gordonia</taxon>
    </lineage>
</organism>
<dbReference type="RefSeq" id="WP_086533882.1">
    <property type="nucleotide sequence ID" value="NZ_NGFO01000002.1"/>
</dbReference>
<evidence type="ECO:0000313" key="6">
    <source>
        <dbReference type="Proteomes" id="UP000194632"/>
    </source>
</evidence>
<dbReference type="SUPFAM" id="SSF53901">
    <property type="entry name" value="Thiolase-like"/>
    <property type="match status" value="2"/>
</dbReference>
<dbReference type="GO" id="GO:0016746">
    <property type="term" value="F:acyltransferase activity"/>
    <property type="evidence" value="ECO:0007669"/>
    <property type="project" value="UniProtKB-KW"/>
</dbReference>
<sequence length="498" mass="52903">MTIDPRTPVLVGGGQVTAHDGGVEPVELLARAAREAAAEAGTSRLLESVDSIRVVGLLSWRYRDPGALVAERIGAHPRHTGYTGNGGSTPQVLVNGAAEDIAAGRADVILIGGAEAWRTRMKLRARGERPDWARQDDTVPSAPIIVPDVPMEAESERRIGLDRPSFVYPLFEQALRIGAGRSAAEHDKLLGELWSSFSEVAADNPHAWNRRRYAPAEITTPTDANRLISSPYPKLLNSNNMVDQGAALVMCSVETARRLGVPSSSWVFPHSGTESRDTDAIAARPALDGSAPIRIGAARALELAGIGIEDIEHLDIYSCFPSAVQVAAREIGVPVNDPSRPLTCTGGLTFAGGPWNNYSTHAIAAVATRLRGSPGAFGMVTANSGYLTKHAFGVYSTEPPAAGFRRRDVAETVQEAWSGAEPPVEVIDSHEGAADLETWTVAYDRTGAPERAFVAGRIRGGGRTLAVVTDRGDLDELATTEAQARRVRVAADGSAHLD</sequence>
<evidence type="ECO:0000313" key="5">
    <source>
        <dbReference type="EMBL" id="OUC80743.1"/>
    </source>
</evidence>
<comment type="caution">
    <text evidence="5">The sequence shown here is derived from an EMBL/GenBank/DDBJ whole genome shotgun (WGS) entry which is preliminary data.</text>
</comment>
<dbReference type="OrthoDB" id="4470569at2"/>
<dbReference type="InterPro" id="IPR016039">
    <property type="entry name" value="Thiolase-like"/>
</dbReference>
<keyword evidence="6" id="KW-1185">Reference proteome</keyword>
<evidence type="ECO:0000259" key="4">
    <source>
        <dbReference type="Pfam" id="PF18313"/>
    </source>
</evidence>
<evidence type="ECO:0000256" key="1">
    <source>
        <dbReference type="ARBA" id="ARBA00010982"/>
    </source>
</evidence>
<dbReference type="AlphaFoldDB" id="A0A243QG70"/>
<name>A0A243QG70_9ACTN</name>
<dbReference type="Pfam" id="PF18313">
    <property type="entry name" value="TLP1_add_C"/>
    <property type="match status" value="1"/>
</dbReference>